<protein>
    <submittedName>
        <fullName evidence="3">Uncharacterized protein</fullName>
    </submittedName>
</protein>
<evidence type="ECO:0000313" key="3">
    <source>
        <dbReference type="EMBL" id="KWF65581.1"/>
    </source>
</evidence>
<dbReference type="RefSeq" id="WP_038455779.1">
    <property type="nucleotide sequence ID" value="NZ_CP013378.1"/>
</dbReference>
<dbReference type="PROSITE" id="PS51257">
    <property type="entry name" value="PROKAR_LIPOPROTEIN"/>
    <property type="match status" value="1"/>
</dbReference>
<organism evidence="3 4">
    <name type="scientific">Burkholderia pseudomultivorans</name>
    <dbReference type="NCBI Taxonomy" id="1207504"/>
    <lineage>
        <taxon>Bacteria</taxon>
        <taxon>Pseudomonadati</taxon>
        <taxon>Pseudomonadota</taxon>
        <taxon>Betaproteobacteria</taxon>
        <taxon>Burkholderiales</taxon>
        <taxon>Burkholderiaceae</taxon>
        <taxon>Burkholderia</taxon>
        <taxon>Burkholderia cepacia complex</taxon>
    </lineage>
</organism>
<sequence length="104" mass="10425">MKPIRTIYAAASALAVACALGACTQPSPVYGTHQPPPAPPDGHASPPTATMPDANTRYDTRPSPGNTLPPGTTSGTPTDVPDPGPNGAAGSDRPLPGTPPPMQY</sequence>
<proteinExistence type="predicted"/>
<name>A0A132F1B1_9BURK</name>
<feature type="chain" id="PRO_5043534155" evidence="2">
    <location>
        <begin position="22"/>
        <end position="104"/>
    </location>
</feature>
<dbReference type="KEGG" id="bpsl:WS57_15585"/>
<evidence type="ECO:0000256" key="2">
    <source>
        <dbReference type="SAM" id="SignalP"/>
    </source>
</evidence>
<gene>
    <name evidence="3" type="ORF">WT57_18850</name>
</gene>
<feature type="compositionally biased region" description="Low complexity" evidence="1">
    <location>
        <begin position="62"/>
        <end position="81"/>
    </location>
</feature>
<feature type="region of interest" description="Disordered" evidence="1">
    <location>
        <begin position="24"/>
        <end position="104"/>
    </location>
</feature>
<dbReference type="Proteomes" id="UP000061512">
    <property type="component" value="Unassembled WGS sequence"/>
</dbReference>
<dbReference type="EMBL" id="LPJX01000035">
    <property type="protein sequence ID" value="KWF65581.1"/>
    <property type="molecule type" value="Genomic_DNA"/>
</dbReference>
<dbReference type="AlphaFoldDB" id="A0A132F1B1"/>
<evidence type="ECO:0000313" key="4">
    <source>
        <dbReference type="Proteomes" id="UP000061512"/>
    </source>
</evidence>
<accession>A0A132F1B1</accession>
<keyword evidence="2" id="KW-0732">Signal</keyword>
<reference evidence="3 4" key="1">
    <citation type="submission" date="2015-11" db="EMBL/GenBank/DDBJ databases">
        <title>Expanding the genomic diversity of Burkholderia species for the development of highly accurate diagnostics.</title>
        <authorList>
            <person name="Sahl J."/>
            <person name="Keim P."/>
            <person name="Wagner D."/>
        </authorList>
    </citation>
    <scope>NUCLEOTIDE SEQUENCE [LARGE SCALE GENOMIC DNA]</scope>
    <source>
        <strain evidence="3 4">MSMB574WGS</strain>
    </source>
</reference>
<comment type="caution">
    <text evidence="3">The sequence shown here is derived from an EMBL/GenBank/DDBJ whole genome shotgun (WGS) entry which is preliminary data.</text>
</comment>
<evidence type="ECO:0000256" key="1">
    <source>
        <dbReference type="SAM" id="MobiDB-lite"/>
    </source>
</evidence>
<feature type="signal peptide" evidence="2">
    <location>
        <begin position="1"/>
        <end position="21"/>
    </location>
</feature>